<keyword evidence="3" id="KW-1185">Reference proteome</keyword>
<name>A0ABU4KDU6_9ACTN</name>
<feature type="domain" description="DUF397" evidence="1">
    <location>
        <begin position="5"/>
        <end position="58"/>
    </location>
</feature>
<comment type="caution">
    <text evidence="2">The sequence shown here is derived from an EMBL/GenBank/DDBJ whole genome shotgun (WGS) entry which is preliminary data.</text>
</comment>
<reference evidence="2 3" key="1">
    <citation type="submission" date="2023-10" db="EMBL/GenBank/DDBJ databases">
        <authorList>
            <person name="Wang X.X."/>
        </authorList>
    </citation>
    <scope>NUCLEOTIDE SEQUENCE [LARGE SCALE GENOMIC DNA]</scope>
    <source>
        <strain evidence="2 3">NBRC 12816</strain>
    </source>
</reference>
<dbReference type="Proteomes" id="UP001278571">
    <property type="component" value="Unassembled WGS sequence"/>
</dbReference>
<evidence type="ECO:0000313" key="2">
    <source>
        <dbReference type="EMBL" id="MDX2295941.1"/>
    </source>
</evidence>
<dbReference type="Pfam" id="PF04149">
    <property type="entry name" value="DUF397"/>
    <property type="match status" value="1"/>
</dbReference>
<dbReference type="RefSeq" id="WP_319012124.1">
    <property type="nucleotide sequence ID" value="NZ_JAWJZF010000480.1"/>
</dbReference>
<evidence type="ECO:0000313" key="3">
    <source>
        <dbReference type="Proteomes" id="UP001278571"/>
    </source>
</evidence>
<evidence type="ECO:0000259" key="1">
    <source>
        <dbReference type="Pfam" id="PF04149"/>
    </source>
</evidence>
<accession>A0ABU4KDU6</accession>
<dbReference type="InterPro" id="IPR007278">
    <property type="entry name" value="DUF397"/>
</dbReference>
<dbReference type="EMBL" id="JAWJZF010000480">
    <property type="protein sequence ID" value="MDX2295941.1"/>
    <property type="molecule type" value="Genomic_DNA"/>
</dbReference>
<protein>
    <submittedName>
        <fullName evidence="2">DUF397 domain-containing protein</fullName>
    </submittedName>
</protein>
<sequence length="58" mass="6254">MSSDLKWFKSSYSGDQQGACVEVAAGVHSVHVRDSKDTDRPSLSLSPAAWGAFLDQVK</sequence>
<proteinExistence type="predicted"/>
<gene>
    <name evidence="2" type="ORF">R2363_27680</name>
</gene>
<organism evidence="2 3">
    <name type="scientific">Streptomyces roseolus</name>
    <dbReference type="NCBI Taxonomy" id="67358"/>
    <lineage>
        <taxon>Bacteria</taxon>
        <taxon>Bacillati</taxon>
        <taxon>Actinomycetota</taxon>
        <taxon>Actinomycetes</taxon>
        <taxon>Kitasatosporales</taxon>
        <taxon>Streptomycetaceae</taxon>
        <taxon>Streptomyces</taxon>
    </lineage>
</organism>